<dbReference type="eggNOG" id="ENOG50331FV">
    <property type="taxonomic scope" value="Bacteria"/>
</dbReference>
<evidence type="ECO:0000256" key="1">
    <source>
        <dbReference type="SAM" id="Phobius"/>
    </source>
</evidence>
<organism evidence="2 3">
    <name type="scientific">Virgibacillus massiliensis</name>
    <dbReference type="NCBI Taxonomy" id="1462526"/>
    <lineage>
        <taxon>Bacteria</taxon>
        <taxon>Bacillati</taxon>
        <taxon>Bacillota</taxon>
        <taxon>Bacilli</taxon>
        <taxon>Bacillales</taxon>
        <taxon>Bacillaceae</taxon>
        <taxon>Virgibacillus</taxon>
    </lineage>
</organism>
<keyword evidence="3" id="KW-1185">Reference proteome</keyword>
<evidence type="ECO:0000313" key="2">
    <source>
        <dbReference type="EMBL" id="CDQ38336.1"/>
    </source>
</evidence>
<feature type="transmembrane region" description="Helical" evidence="1">
    <location>
        <begin position="61"/>
        <end position="89"/>
    </location>
</feature>
<evidence type="ECO:0000313" key="3">
    <source>
        <dbReference type="Proteomes" id="UP000028875"/>
    </source>
</evidence>
<sequence>MSISRIMKWITGIFEALLGFPILGGAFIISNLWGPLFVMLVLHIITLILSRRDGGATAGSIIGILTSLIGWIPGIGMIMHLITAVVLIITGMMPDNQSGD</sequence>
<dbReference type="AlphaFoldDB" id="A0A024Q8S8"/>
<dbReference type="STRING" id="1462526.BN990_00605"/>
<dbReference type="OrthoDB" id="1925744at2"/>
<gene>
    <name evidence="2" type="ORF">BN990_00605</name>
</gene>
<accession>A0A024Q8S8</accession>
<proteinExistence type="predicted"/>
<reference evidence="3" key="2">
    <citation type="submission" date="2014-05" db="EMBL/GenBank/DDBJ databases">
        <title>Draft genome sequence of Virgibacillus massiliensis Vm-5.</title>
        <authorList>
            <person name="Khelaifia S."/>
            <person name="Croce O."/>
            <person name="Lagier J.C."/>
            <person name="Raoult D."/>
        </authorList>
    </citation>
    <scope>NUCLEOTIDE SEQUENCE [LARGE SCALE GENOMIC DNA]</scope>
    <source>
        <strain evidence="3">Vm-5</strain>
    </source>
</reference>
<keyword evidence="1" id="KW-1133">Transmembrane helix</keyword>
<dbReference type="RefSeq" id="WP_021289790.1">
    <property type="nucleotide sequence ID" value="NZ_BNER01000001.1"/>
</dbReference>
<feature type="transmembrane region" description="Helical" evidence="1">
    <location>
        <begin position="7"/>
        <end position="26"/>
    </location>
</feature>
<feature type="transmembrane region" description="Helical" evidence="1">
    <location>
        <begin position="32"/>
        <end position="49"/>
    </location>
</feature>
<reference evidence="2 3" key="1">
    <citation type="submission" date="2014-03" db="EMBL/GenBank/DDBJ databases">
        <authorList>
            <person name="Urmite Genomes U."/>
        </authorList>
    </citation>
    <scope>NUCLEOTIDE SEQUENCE [LARGE SCALE GENOMIC DNA]</scope>
    <source>
        <strain evidence="2 3">Vm-5</strain>
    </source>
</reference>
<name>A0A024Q8S8_9BACI</name>
<dbReference type="Proteomes" id="UP000028875">
    <property type="component" value="Unassembled WGS sequence"/>
</dbReference>
<keyword evidence="1" id="KW-0472">Membrane</keyword>
<protein>
    <submittedName>
        <fullName evidence="2">Uncharacterized protein</fullName>
    </submittedName>
</protein>
<dbReference type="EMBL" id="CCDP010000001">
    <property type="protein sequence ID" value="CDQ38336.1"/>
    <property type="molecule type" value="Genomic_DNA"/>
</dbReference>
<keyword evidence="1" id="KW-0812">Transmembrane</keyword>
<comment type="caution">
    <text evidence="2">The sequence shown here is derived from an EMBL/GenBank/DDBJ whole genome shotgun (WGS) entry which is preliminary data.</text>
</comment>